<feature type="region of interest" description="Disordered" evidence="9">
    <location>
        <begin position="223"/>
        <end position="279"/>
    </location>
</feature>
<organism evidence="10 11">
    <name type="scientific">Artemisia annua</name>
    <name type="common">Sweet wormwood</name>
    <dbReference type="NCBI Taxonomy" id="35608"/>
    <lineage>
        <taxon>Eukaryota</taxon>
        <taxon>Viridiplantae</taxon>
        <taxon>Streptophyta</taxon>
        <taxon>Embryophyta</taxon>
        <taxon>Tracheophyta</taxon>
        <taxon>Spermatophyta</taxon>
        <taxon>Magnoliopsida</taxon>
        <taxon>eudicotyledons</taxon>
        <taxon>Gunneridae</taxon>
        <taxon>Pentapetalae</taxon>
        <taxon>asterids</taxon>
        <taxon>campanulids</taxon>
        <taxon>Asterales</taxon>
        <taxon>Asteraceae</taxon>
        <taxon>Asteroideae</taxon>
        <taxon>Anthemideae</taxon>
        <taxon>Artemisiinae</taxon>
        <taxon>Artemisia</taxon>
    </lineage>
</organism>
<evidence type="ECO:0000256" key="1">
    <source>
        <dbReference type="ARBA" id="ARBA00003292"/>
    </source>
</evidence>
<gene>
    <name evidence="10" type="ORF">CTI12_AA120360</name>
</gene>
<dbReference type="Pfam" id="PF04511">
    <property type="entry name" value="DER1"/>
    <property type="match status" value="1"/>
</dbReference>
<evidence type="ECO:0000313" key="10">
    <source>
        <dbReference type="EMBL" id="PWA88503.1"/>
    </source>
</evidence>
<sequence>MSTPAQYYNSIPPVAKAYATICLVTSLAYNLHLYDPEIIALIYGDVFKRFQIWRLITNFFFIGPFSLTFAFRLFIILKYGVQLERGPFDKRTADYVWMFFFGALSLLVVAAIPFFRFLFMGPSLVFMIVYVWSRELPNTRVNIQGLVELKGFYLPWAMLAVDLVLGNRLMSSLLGIGVGHLYYFLTVLYPLSGGTNFCKTPLWVHKLVAYWGKGYQMNSPIQRDPSTGVAFQGRSRRVGGTSNAPTRAQTRNTGEEETSTVTPSNGGAFSGRGRRLNAH</sequence>
<evidence type="ECO:0000256" key="2">
    <source>
        <dbReference type="ARBA" id="ARBA00004477"/>
    </source>
</evidence>
<dbReference type="EMBL" id="PKPP01000810">
    <property type="protein sequence ID" value="PWA88503.1"/>
    <property type="molecule type" value="Genomic_DNA"/>
</dbReference>
<protein>
    <recommendedName>
        <fullName evidence="8">Derlin</fullName>
    </recommendedName>
</protein>
<dbReference type="InterPro" id="IPR007599">
    <property type="entry name" value="DER1"/>
</dbReference>
<feature type="transmembrane region" description="Helical" evidence="8">
    <location>
        <begin position="17"/>
        <end position="34"/>
    </location>
</feature>
<evidence type="ECO:0000256" key="9">
    <source>
        <dbReference type="SAM" id="MobiDB-lite"/>
    </source>
</evidence>
<dbReference type="GO" id="GO:0005789">
    <property type="term" value="C:endoplasmic reticulum membrane"/>
    <property type="evidence" value="ECO:0007669"/>
    <property type="project" value="UniProtKB-SubCell"/>
</dbReference>
<proteinExistence type="inferred from homology"/>
<reference evidence="10 11" key="1">
    <citation type="journal article" date="2018" name="Mol. Plant">
        <title>The genome of Artemisia annua provides insight into the evolution of Asteraceae family and artemisinin biosynthesis.</title>
        <authorList>
            <person name="Shen Q."/>
            <person name="Zhang L."/>
            <person name="Liao Z."/>
            <person name="Wang S."/>
            <person name="Yan T."/>
            <person name="Shi P."/>
            <person name="Liu M."/>
            <person name="Fu X."/>
            <person name="Pan Q."/>
            <person name="Wang Y."/>
            <person name="Lv Z."/>
            <person name="Lu X."/>
            <person name="Zhang F."/>
            <person name="Jiang W."/>
            <person name="Ma Y."/>
            <person name="Chen M."/>
            <person name="Hao X."/>
            <person name="Li L."/>
            <person name="Tang Y."/>
            <person name="Lv G."/>
            <person name="Zhou Y."/>
            <person name="Sun X."/>
            <person name="Brodelius P.E."/>
            <person name="Rose J.K.C."/>
            <person name="Tang K."/>
        </authorList>
    </citation>
    <scope>NUCLEOTIDE SEQUENCE [LARGE SCALE GENOMIC DNA]</scope>
    <source>
        <strain evidence="11">cv. Huhao1</strain>
        <tissue evidence="10">Leaf</tissue>
    </source>
</reference>
<keyword evidence="5 8" id="KW-0256">Endoplasmic reticulum</keyword>
<comment type="subcellular location">
    <subcellularLocation>
        <location evidence="2 8">Endoplasmic reticulum membrane</location>
        <topology evidence="2 8">Multi-pass membrane protein</topology>
    </subcellularLocation>
</comment>
<keyword evidence="11" id="KW-1185">Reference proteome</keyword>
<dbReference type="SUPFAM" id="SSF144091">
    <property type="entry name" value="Rhomboid-like"/>
    <property type="match status" value="1"/>
</dbReference>
<evidence type="ECO:0000256" key="7">
    <source>
        <dbReference type="ARBA" id="ARBA00023136"/>
    </source>
</evidence>
<dbReference type="GO" id="GO:0006950">
    <property type="term" value="P:response to stress"/>
    <property type="evidence" value="ECO:0007669"/>
    <property type="project" value="UniProtKB-ARBA"/>
</dbReference>
<dbReference type="OrthoDB" id="1716531at2759"/>
<comment type="function">
    <text evidence="1">May be involved in the degradation process of specific misfolded endoplasmic reticulum (ER) luminal proteins.</text>
</comment>
<feature type="compositionally biased region" description="Polar residues" evidence="9">
    <location>
        <begin position="240"/>
        <end position="252"/>
    </location>
</feature>
<comment type="caution">
    <text evidence="10">The sequence shown here is derived from an EMBL/GenBank/DDBJ whole genome shotgun (WGS) entry which is preliminary data.</text>
</comment>
<dbReference type="AlphaFoldDB" id="A0A2U1PRZ9"/>
<evidence type="ECO:0000256" key="5">
    <source>
        <dbReference type="ARBA" id="ARBA00022824"/>
    </source>
</evidence>
<dbReference type="InterPro" id="IPR035952">
    <property type="entry name" value="Rhomboid-like_sf"/>
</dbReference>
<evidence type="ECO:0000256" key="8">
    <source>
        <dbReference type="RuleBase" id="RU363059"/>
    </source>
</evidence>
<dbReference type="PANTHER" id="PTHR11009">
    <property type="entry name" value="DER1-LIKE PROTEIN, DERLIN"/>
    <property type="match status" value="1"/>
</dbReference>
<evidence type="ECO:0000256" key="6">
    <source>
        <dbReference type="ARBA" id="ARBA00022989"/>
    </source>
</evidence>
<keyword evidence="6 8" id="KW-1133">Transmembrane helix</keyword>
<feature type="transmembrane region" description="Helical" evidence="8">
    <location>
        <begin position="95"/>
        <end position="112"/>
    </location>
</feature>
<evidence type="ECO:0000256" key="4">
    <source>
        <dbReference type="ARBA" id="ARBA00022692"/>
    </source>
</evidence>
<name>A0A2U1PRZ9_ARTAN</name>
<accession>A0A2U1PRZ9</accession>
<dbReference type="Proteomes" id="UP000245207">
    <property type="component" value="Unassembled WGS sequence"/>
</dbReference>
<evidence type="ECO:0000256" key="3">
    <source>
        <dbReference type="ARBA" id="ARBA00008917"/>
    </source>
</evidence>
<keyword evidence="4 8" id="KW-0812">Transmembrane</keyword>
<keyword evidence="7 8" id="KW-0472">Membrane</keyword>
<comment type="function">
    <text evidence="8">May be involved in the degradation of misfolded endoplasmic reticulum (ER) luminal proteins.</text>
</comment>
<feature type="transmembrane region" description="Helical" evidence="8">
    <location>
        <begin position="172"/>
        <end position="191"/>
    </location>
</feature>
<comment type="similarity">
    <text evidence="3 8">Belongs to the derlin family.</text>
</comment>
<feature type="transmembrane region" description="Helical" evidence="8">
    <location>
        <begin position="55"/>
        <end position="75"/>
    </location>
</feature>
<dbReference type="STRING" id="35608.A0A2U1PRZ9"/>
<evidence type="ECO:0000313" key="11">
    <source>
        <dbReference type="Proteomes" id="UP000245207"/>
    </source>
</evidence>